<reference evidence="3" key="3">
    <citation type="submission" date="2025-04" db="UniProtKB">
        <authorList>
            <consortium name="RefSeq"/>
        </authorList>
    </citation>
    <scope>IDENTIFICATION</scope>
    <source>
        <strain evidence="3">CBS 781.70</strain>
    </source>
</reference>
<dbReference type="AlphaFoldDB" id="A0A6G1G2S4"/>
<evidence type="ECO:0000313" key="1">
    <source>
        <dbReference type="EMBL" id="KAF1812318.1"/>
    </source>
</evidence>
<proteinExistence type="predicted"/>
<dbReference type="Proteomes" id="UP000504638">
    <property type="component" value="Unplaced"/>
</dbReference>
<gene>
    <name evidence="1 3" type="ORF">P152DRAFT_458695</name>
</gene>
<reference evidence="1 3" key="1">
    <citation type="submission" date="2020-01" db="EMBL/GenBank/DDBJ databases">
        <authorList>
            <consortium name="DOE Joint Genome Institute"/>
            <person name="Haridas S."/>
            <person name="Albert R."/>
            <person name="Binder M."/>
            <person name="Bloem J."/>
            <person name="Labutti K."/>
            <person name="Salamov A."/>
            <person name="Andreopoulos B."/>
            <person name="Baker S.E."/>
            <person name="Barry K."/>
            <person name="Bills G."/>
            <person name="Bluhm B.H."/>
            <person name="Cannon C."/>
            <person name="Castanera R."/>
            <person name="Culley D.E."/>
            <person name="Daum C."/>
            <person name="Ezra D."/>
            <person name="Gonzalez J.B."/>
            <person name="Henrissat B."/>
            <person name="Kuo A."/>
            <person name="Liang C."/>
            <person name="Lipzen A."/>
            <person name="Lutzoni F."/>
            <person name="Magnuson J."/>
            <person name="Mondo S."/>
            <person name="Nolan M."/>
            <person name="Ohm R."/>
            <person name="Pangilinan J."/>
            <person name="Park H.-J."/>
            <person name="Ramirez L."/>
            <person name="Alfaro M."/>
            <person name="Sun H."/>
            <person name="Tritt A."/>
            <person name="Yoshinaga Y."/>
            <person name="Zwiers L.-H."/>
            <person name="Turgeon B.G."/>
            <person name="Goodwin S.B."/>
            <person name="Spatafora J.W."/>
            <person name="Crous P.W."/>
            <person name="Grigoriev I.V."/>
        </authorList>
    </citation>
    <scope>NUCLEOTIDE SEQUENCE</scope>
    <source>
        <strain evidence="1 3">CBS 781.70</strain>
    </source>
</reference>
<protein>
    <submittedName>
        <fullName evidence="1 3">Uncharacterized protein</fullName>
    </submittedName>
</protein>
<dbReference type="GeneID" id="54420093"/>
<dbReference type="RefSeq" id="XP_033533949.1">
    <property type="nucleotide sequence ID" value="XM_033679523.1"/>
</dbReference>
<dbReference type="EMBL" id="ML975158">
    <property type="protein sequence ID" value="KAF1812318.1"/>
    <property type="molecule type" value="Genomic_DNA"/>
</dbReference>
<reference evidence="3" key="2">
    <citation type="submission" date="2020-04" db="EMBL/GenBank/DDBJ databases">
        <authorList>
            <consortium name="NCBI Genome Project"/>
        </authorList>
    </citation>
    <scope>NUCLEOTIDE SEQUENCE</scope>
    <source>
        <strain evidence="3">CBS 781.70</strain>
    </source>
</reference>
<name>A0A6G1G2S4_9PEZI</name>
<organism evidence="1">
    <name type="scientific">Eremomyces bilateralis CBS 781.70</name>
    <dbReference type="NCBI Taxonomy" id="1392243"/>
    <lineage>
        <taxon>Eukaryota</taxon>
        <taxon>Fungi</taxon>
        <taxon>Dikarya</taxon>
        <taxon>Ascomycota</taxon>
        <taxon>Pezizomycotina</taxon>
        <taxon>Dothideomycetes</taxon>
        <taxon>Dothideomycetes incertae sedis</taxon>
        <taxon>Eremomycetales</taxon>
        <taxon>Eremomycetaceae</taxon>
        <taxon>Eremomyces</taxon>
    </lineage>
</organism>
<evidence type="ECO:0000313" key="3">
    <source>
        <dbReference type="RefSeq" id="XP_033533949.1"/>
    </source>
</evidence>
<evidence type="ECO:0000313" key="2">
    <source>
        <dbReference type="Proteomes" id="UP000504638"/>
    </source>
</evidence>
<accession>A0A6G1G2S4</accession>
<keyword evidence="2" id="KW-1185">Reference proteome</keyword>
<sequence length="56" mass="6206">MLFKVISGKRCDGLMIRKDSWLERNSGGSEIDGELKHVLSSLTATVPKRVSMVNSK</sequence>